<dbReference type="InterPro" id="IPR016195">
    <property type="entry name" value="Pol/histidinol_Pase-like"/>
</dbReference>
<dbReference type="InterPro" id="IPR052018">
    <property type="entry name" value="PHP_domain"/>
</dbReference>
<dbReference type="GO" id="GO:0035312">
    <property type="term" value="F:5'-3' DNA exonuclease activity"/>
    <property type="evidence" value="ECO:0007669"/>
    <property type="project" value="TreeGrafter"/>
</dbReference>
<dbReference type="EMBL" id="SVBY01000020">
    <property type="protein sequence ID" value="MBE6092341.1"/>
    <property type="molecule type" value="Genomic_DNA"/>
</dbReference>
<reference evidence="2" key="1">
    <citation type="submission" date="2019-04" db="EMBL/GenBank/DDBJ databases">
        <title>Evolution of Biomass-Degrading Anaerobic Consortia Revealed by Metagenomics.</title>
        <authorList>
            <person name="Peng X."/>
        </authorList>
    </citation>
    <scope>NUCLEOTIDE SEQUENCE</scope>
    <source>
        <strain evidence="2">SIG240</strain>
    </source>
</reference>
<dbReference type="AlphaFoldDB" id="A0A927WPZ1"/>
<gene>
    <name evidence="2" type="ORF">E7201_04065</name>
</gene>
<feature type="domain" description="Polymerase/histidinol phosphatase N-terminal" evidence="1">
    <location>
        <begin position="3"/>
        <end position="70"/>
    </location>
</feature>
<comment type="caution">
    <text evidence="2">The sequence shown here is derived from an EMBL/GenBank/DDBJ whole genome shotgun (WGS) entry which is preliminary data.</text>
</comment>
<dbReference type="Gene3D" id="1.10.150.650">
    <property type="match status" value="1"/>
</dbReference>
<evidence type="ECO:0000313" key="2">
    <source>
        <dbReference type="EMBL" id="MBE6092341.1"/>
    </source>
</evidence>
<organism evidence="2 3">
    <name type="scientific">Selenomonas ruminantium</name>
    <dbReference type="NCBI Taxonomy" id="971"/>
    <lineage>
        <taxon>Bacteria</taxon>
        <taxon>Bacillati</taxon>
        <taxon>Bacillota</taxon>
        <taxon>Negativicutes</taxon>
        <taxon>Selenomonadales</taxon>
        <taxon>Selenomonadaceae</taxon>
        <taxon>Selenomonas</taxon>
    </lineage>
</organism>
<dbReference type="RefSeq" id="WP_173436257.1">
    <property type="nucleotide sequence ID" value="NZ_CACZIV010000039.1"/>
</dbReference>
<sequence>MASDLHMHTTFSDGKLTPEELVAQAKAAGLKYIAITDHDTVDGVSYLYENGMYPTKGIHVIPGIEFSAHHPVHEIHILGFNVDIYYPDLLDKLNDVTEARWTRFSDMVEKLQALGYPITEGEVLTLAGGSKSISRSHIARILVKKGFFSSVREAFSAVLEKGKPAYVPHYHLEVEEIIELIKAAGGTPVLAHPKLVGDDDLVRDICKRGIEGIEVFYPRHDAADTARYYMMAQEFNLLPAGGSDFHGYPTRQPSEIGIFTIEDKYAEAFYRPLGKFNS</sequence>
<name>A0A927WPZ1_SELRU</name>
<evidence type="ECO:0000259" key="1">
    <source>
        <dbReference type="SMART" id="SM00481"/>
    </source>
</evidence>
<dbReference type="GO" id="GO:0004534">
    <property type="term" value="F:5'-3' RNA exonuclease activity"/>
    <property type="evidence" value="ECO:0007669"/>
    <property type="project" value="TreeGrafter"/>
</dbReference>
<accession>A0A927WPZ1</accession>
<dbReference type="CDD" id="cd07438">
    <property type="entry name" value="PHP_HisPPase_AMP"/>
    <property type="match status" value="1"/>
</dbReference>
<dbReference type="SMART" id="SM00481">
    <property type="entry name" value="POLIIIAc"/>
    <property type="match status" value="1"/>
</dbReference>
<dbReference type="PANTHER" id="PTHR42924:SF3">
    <property type="entry name" value="POLYMERASE_HISTIDINOL PHOSPHATASE N-TERMINAL DOMAIN-CONTAINING PROTEIN"/>
    <property type="match status" value="1"/>
</dbReference>
<dbReference type="InterPro" id="IPR004013">
    <property type="entry name" value="PHP_dom"/>
</dbReference>
<evidence type="ECO:0000313" key="3">
    <source>
        <dbReference type="Proteomes" id="UP000761380"/>
    </source>
</evidence>
<proteinExistence type="predicted"/>
<dbReference type="Pfam" id="PF02811">
    <property type="entry name" value="PHP"/>
    <property type="match status" value="1"/>
</dbReference>
<protein>
    <submittedName>
        <fullName evidence="2">PHP domain-containing protein</fullName>
    </submittedName>
</protein>
<dbReference type="SUPFAM" id="SSF89550">
    <property type="entry name" value="PHP domain-like"/>
    <property type="match status" value="1"/>
</dbReference>
<dbReference type="Gene3D" id="3.20.20.140">
    <property type="entry name" value="Metal-dependent hydrolases"/>
    <property type="match status" value="1"/>
</dbReference>
<dbReference type="PANTHER" id="PTHR42924">
    <property type="entry name" value="EXONUCLEASE"/>
    <property type="match status" value="1"/>
</dbReference>
<dbReference type="InterPro" id="IPR003141">
    <property type="entry name" value="Pol/His_phosphatase_N"/>
</dbReference>
<dbReference type="Proteomes" id="UP000761380">
    <property type="component" value="Unassembled WGS sequence"/>
</dbReference>